<evidence type="ECO:0000313" key="3">
    <source>
        <dbReference type="EMBL" id="KAJ2936274.1"/>
    </source>
</evidence>
<evidence type="ECO:0000256" key="1">
    <source>
        <dbReference type="SAM" id="MobiDB-lite"/>
    </source>
</evidence>
<keyword evidence="2" id="KW-0812">Transmembrane</keyword>
<keyword evidence="4" id="KW-1185">Reference proteome</keyword>
<dbReference type="Proteomes" id="UP001140091">
    <property type="component" value="Unassembled WGS sequence"/>
</dbReference>
<keyword evidence="2" id="KW-0472">Membrane</keyword>
<feature type="transmembrane region" description="Helical" evidence="2">
    <location>
        <begin position="539"/>
        <end position="562"/>
    </location>
</feature>
<feature type="transmembrane region" description="Helical" evidence="2">
    <location>
        <begin position="29"/>
        <end position="51"/>
    </location>
</feature>
<keyword evidence="2" id="KW-1133">Transmembrane helix</keyword>
<feature type="transmembrane region" description="Helical" evidence="2">
    <location>
        <begin position="127"/>
        <end position="152"/>
    </location>
</feature>
<dbReference type="EMBL" id="JANBPK010000117">
    <property type="protein sequence ID" value="KAJ2936274.1"/>
    <property type="molecule type" value="Genomic_DNA"/>
</dbReference>
<feature type="transmembrane region" description="Helical" evidence="2">
    <location>
        <begin position="71"/>
        <end position="96"/>
    </location>
</feature>
<feature type="compositionally biased region" description="Basic and acidic residues" evidence="1">
    <location>
        <begin position="591"/>
        <end position="600"/>
    </location>
</feature>
<evidence type="ECO:0000313" key="4">
    <source>
        <dbReference type="Proteomes" id="UP001140091"/>
    </source>
</evidence>
<reference evidence="3" key="1">
    <citation type="submission" date="2022-06" db="EMBL/GenBank/DDBJ databases">
        <title>Genome Sequence of Candolleomyces eurysporus.</title>
        <authorList>
            <person name="Buettner E."/>
        </authorList>
    </citation>
    <scope>NUCLEOTIDE SEQUENCE</scope>
    <source>
        <strain evidence="3">VTCC 930004</strain>
    </source>
</reference>
<name>A0A9W8JLI2_9AGAR</name>
<proteinExistence type="predicted"/>
<feature type="non-terminal residue" evidence="3">
    <location>
        <position position="1"/>
    </location>
</feature>
<dbReference type="AlphaFoldDB" id="A0A9W8JLI2"/>
<sequence>MEDSPNVVDSEKPRAVHARIPISRLGLDILFLLCILSMVLWPWGVFAVLRASGGIQMPNSLAEYIVENPQLVSAFVTFVGTLNRIAATFLFGCAITRYGQESIATKVGNEAVTVFDWKALEQKPRRCILVVLFFVVLGGFATIPSGTASLVAPSRFHKSQMMELTGWELDFTVQDPQCASWLGESGRFPSGWCRQMVQDTAAPDSELFALSAPPGICLSESKMLDIFDSGRGNMLASNETYKLLPRLLSTEAGVPFLGSARGVLPLGPNSIPTLKGMWNSSGLFNNSRARRGVLSYNYTIPQQGLGNHVRCAYTDTSPIVFDAGAAWNDLWYDVACGNGQTSVFDSPGAGNNTQNGLAFMACEDVTAQSPETEDPVYYIYLRGGKGPGYSTFVGNITCMVSPMRSEIFSVTYRGGQAYFTTDIVNPGPLTAASNSTHPAFIRSSTHLLGELVSWAQRWNSNMVAESVATVGVKLFNISQAERDPRYLPLYEATIQGVLEYVATYFRIHLLQQNPPTSCYRMVEGSVDYTVMGWSTQTSYVQIAFLLPMTILNLTTLVILLTAMRMGGLRYEHDFEPTDTRSLLGASVGDNGSREGDDSTAKVDWGDRVTYRVGTA</sequence>
<gene>
    <name evidence="3" type="ORF">H1R20_g824</name>
</gene>
<dbReference type="OrthoDB" id="3351168at2759"/>
<protein>
    <submittedName>
        <fullName evidence="3">Uncharacterized protein</fullName>
    </submittedName>
</protein>
<evidence type="ECO:0000256" key="2">
    <source>
        <dbReference type="SAM" id="Phobius"/>
    </source>
</evidence>
<organism evidence="3 4">
    <name type="scientific">Candolleomyces eurysporus</name>
    <dbReference type="NCBI Taxonomy" id="2828524"/>
    <lineage>
        <taxon>Eukaryota</taxon>
        <taxon>Fungi</taxon>
        <taxon>Dikarya</taxon>
        <taxon>Basidiomycota</taxon>
        <taxon>Agaricomycotina</taxon>
        <taxon>Agaricomycetes</taxon>
        <taxon>Agaricomycetidae</taxon>
        <taxon>Agaricales</taxon>
        <taxon>Agaricineae</taxon>
        <taxon>Psathyrellaceae</taxon>
        <taxon>Candolleomyces</taxon>
    </lineage>
</organism>
<feature type="region of interest" description="Disordered" evidence="1">
    <location>
        <begin position="581"/>
        <end position="600"/>
    </location>
</feature>
<comment type="caution">
    <text evidence="3">The sequence shown here is derived from an EMBL/GenBank/DDBJ whole genome shotgun (WGS) entry which is preliminary data.</text>
</comment>
<accession>A0A9W8JLI2</accession>